<sequence length="89" mass="10580">MSEIRLTPSGQRTLEPFDNKTQERVKDALRKAVEDPERELEILSDYAYHKLRVGDYRALIDWEKEGDDDILWVFAVGHRRNVYDRHLPP</sequence>
<proteinExistence type="predicted"/>
<dbReference type="EMBL" id="RKLV01000015">
    <property type="protein sequence ID" value="MCX2819958.1"/>
    <property type="molecule type" value="Genomic_DNA"/>
</dbReference>
<evidence type="ECO:0000313" key="3">
    <source>
        <dbReference type="Proteomes" id="UP001149411"/>
    </source>
</evidence>
<dbReference type="Gene3D" id="3.30.2310.20">
    <property type="entry name" value="RelE-like"/>
    <property type="match status" value="1"/>
</dbReference>
<gene>
    <name evidence="2" type="ORF">EGH25_11415</name>
</gene>
<dbReference type="InterPro" id="IPR035093">
    <property type="entry name" value="RelE/ParE_toxin_dom_sf"/>
</dbReference>
<dbReference type="SUPFAM" id="SSF143011">
    <property type="entry name" value="RelE-like"/>
    <property type="match status" value="1"/>
</dbReference>
<evidence type="ECO:0000256" key="1">
    <source>
        <dbReference type="ARBA" id="ARBA00022649"/>
    </source>
</evidence>
<dbReference type="Proteomes" id="UP001149411">
    <property type="component" value="Unassembled WGS sequence"/>
</dbReference>
<keyword evidence="1" id="KW-1277">Toxin-antitoxin system</keyword>
<protein>
    <submittedName>
        <fullName evidence="2">Type II toxin-antitoxin system RelE/ParE family toxin</fullName>
    </submittedName>
</protein>
<name>A0A9Q4C652_9EURY</name>
<accession>A0A9Q4C652</accession>
<reference evidence="2" key="1">
    <citation type="submission" date="2022-09" db="EMBL/GenBank/DDBJ databases">
        <title>Haloadaptaus new haloarchaeum isolated from saline soil.</title>
        <authorList>
            <person name="Duran-Viseras A."/>
            <person name="Sanchez-Porro C."/>
            <person name="Ventosa A."/>
        </authorList>
    </citation>
    <scope>NUCLEOTIDE SEQUENCE</scope>
    <source>
        <strain evidence="2">F3-133</strain>
    </source>
</reference>
<evidence type="ECO:0000313" key="2">
    <source>
        <dbReference type="EMBL" id="MCX2819958.1"/>
    </source>
</evidence>
<dbReference type="InterPro" id="IPR007712">
    <property type="entry name" value="RelE/ParE_toxin"/>
</dbReference>
<keyword evidence="3" id="KW-1185">Reference proteome</keyword>
<organism evidence="2 3">
    <name type="scientific">Halorutilus salinus</name>
    <dbReference type="NCBI Taxonomy" id="2487751"/>
    <lineage>
        <taxon>Archaea</taxon>
        <taxon>Methanobacteriati</taxon>
        <taxon>Methanobacteriota</taxon>
        <taxon>Stenosarchaea group</taxon>
        <taxon>Halobacteria</taxon>
        <taxon>Halorutilales</taxon>
        <taxon>Halorutilaceae</taxon>
        <taxon>Halorutilus</taxon>
    </lineage>
</organism>
<dbReference type="AlphaFoldDB" id="A0A9Q4C652"/>
<comment type="caution">
    <text evidence="2">The sequence shown here is derived from an EMBL/GenBank/DDBJ whole genome shotgun (WGS) entry which is preliminary data.</text>
</comment>
<dbReference type="RefSeq" id="WP_266088692.1">
    <property type="nucleotide sequence ID" value="NZ_RKLV01000015.1"/>
</dbReference>
<dbReference type="Pfam" id="PF05016">
    <property type="entry name" value="ParE_toxin"/>
    <property type="match status" value="1"/>
</dbReference>